<dbReference type="PRINTS" id="PR00412">
    <property type="entry name" value="EPOXHYDRLASE"/>
</dbReference>
<dbReference type="InterPro" id="IPR000639">
    <property type="entry name" value="Epox_hydrolase-like"/>
</dbReference>
<evidence type="ECO:0000313" key="3">
    <source>
        <dbReference type="EMBL" id="GBQ05042.1"/>
    </source>
</evidence>
<dbReference type="Proteomes" id="UP001062901">
    <property type="component" value="Unassembled WGS sequence"/>
</dbReference>
<keyword evidence="1" id="KW-0378">Hydrolase</keyword>
<dbReference type="Gene3D" id="3.40.50.1820">
    <property type="entry name" value="alpha/beta hydrolase"/>
    <property type="match status" value="1"/>
</dbReference>
<gene>
    <name evidence="3" type="ORF">AA15669_0275</name>
</gene>
<dbReference type="InterPro" id="IPR000073">
    <property type="entry name" value="AB_hydrolase_1"/>
</dbReference>
<dbReference type="Pfam" id="PF12697">
    <property type="entry name" value="Abhydrolase_6"/>
    <property type="match status" value="1"/>
</dbReference>
<dbReference type="SUPFAM" id="SSF53474">
    <property type="entry name" value="alpha/beta-Hydrolases"/>
    <property type="match status" value="1"/>
</dbReference>
<dbReference type="PANTHER" id="PTHR46118">
    <property type="entry name" value="PROTEIN ABHD11"/>
    <property type="match status" value="1"/>
</dbReference>
<evidence type="ECO:0000256" key="1">
    <source>
        <dbReference type="ARBA" id="ARBA00022801"/>
    </source>
</evidence>
<evidence type="ECO:0000313" key="4">
    <source>
        <dbReference type="Proteomes" id="UP001062901"/>
    </source>
</evidence>
<name>A0ABQ0NX33_9PROT</name>
<sequence>MKLASIIRNDTGNDHAPTVVLIHGVFGRARNLGVLQRALSPYFNTVALDLRSHGNSEHARLTYPDMANDVLETLDHLNIASADFVGHSMGGKVAMTIALHAPHRVQQLLVADIAPAPMHHGQNALVQKLDALTLPALETRADIRSFLNPITDNPAVTELIGQNIEPGSPARWLIGLHEIAQSFPTIENWPNTLPNARWSGPTLFIRGGNSPYIQPEHHGLIHHLFPRAHIRTIPNTHHWLHAEDPESFNAIMLDFLRHTD</sequence>
<dbReference type="EMBL" id="BAQD01000003">
    <property type="protein sequence ID" value="GBQ05042.1"/>
    <property type="molecule type" value="Genomic_DNA"/>
</dbReference>
<keyword evidence="4" id="KW-1185">Reference proteome</keyword>
<proteinExistence type="predicted"/>
<dbReference type="PANTHER" id="PTHR46118:SF4">
    <property type="entry name" value="PROTEIN ABHD11"/>
    <property type="match status" value="1"/>
</dbReference>
<feature type="domain" description="AB hydrolase-1" evidence="2">
    <location>
        <begin position="19"/>
        <end position="250"/>
    </location>
</feature>
<reference evidence="3" key="1">
    <citation type="submission" date="2013-04" db="EMBL/GenBank/DDBJ databases">
        <title>The genome sequencing project of 58 acetic acid bacteria.</title>
        <authorList>
            <person name="Okamoto-Kainuma A."/>
            <person name="Ishikawa M."/>
            <person name="Umino S."/>
            <person name="Koizumi Y."/>
            <person name="Shiwa Y."/>
            <person name="Yoshikawa H."/>
            <person name="Matsutani M."/>
            <person name="Matsushita K."/>
        </authorList>
    </citation>
    <scope>NUCLEOTIDE SEQUENCE</scope>
    <source>
        <strain evidence="3">DSM 15669</strain>
    </source>
</reference>
<evidence type="ECO:0000259" key="2">
    <source>
        <dbReference type="Pfam" id="PF12697"/>
    </source>
</evidence>
<protein>
    <submittedName>
        <fullName evidence="3">Esterase</fullName>
    </submittedName>
</protein>
<organism evidence="3 4">
    <name type="scientific">Saccharibacter floricola DSM 15669</name>
    <dbReference type="NCBI Taxonomy" id="1123227"/>
    <lineage>
        <taxon>Bacteria</taxon>
        <taxon>Pseudomonadati</taxon>
        <taxon>Pseudomonadota</taxon>
        <taxon>Alphaproteobacteria</taxon>
        <taxon>Acetobacterales</taxon>
        <taxon>Acetobacteraceae</taxon>
        <taxon>Saccharibacter</taxon>
    </lineage>
</organism>
<comment type="caution">
    <text evidence="3">The sequence shown here is derived from an EMBL/GenBank/DDBJ whole genome shotgun (WGS) entry which is preliminary data.</text>
</comment>
<dbReference type="InterPro" id="IPR029058">
    <property type="entry name" value="AB_hydrolase_fold"/>
</dbReference>
<dbReference type="PRINTS" id="PR00111">
    <property type="entry name" value="ABHYDROLASE"/>
</dbReference>
<accession>A0ABQ0NX33</accession>
<dbReference type="RefSeq" id="WP_018979817.1">
    <property type="nucleotide sequence ID" value="NZ_BAQD01000003.1"/>
</dbReference>